<comment type="caution">
    <text evidence="2">The sequence shown here is derived from an EMBL/GenBank/DDBJ whole genome shotgun (WGS) entry which is preliminary data.</text>
</comment>
<feature type="region of interest" description="Disordered" evidence="1">
    <location>
        <begin position="1"/>
        <end position="106"/>
    </location>
</feature>
<dbReference type="AlphaFoldDB" id="A0A430G2C4"/>
<accession>A0A430G2C4</accession>
<sequence length="258" mass="26024">MTPTERAVGRFMRAPDGHDAGGGGGEGAAAEAGAGGGGAGDGGEQGAGDAGDGADDATVLGGAGEGGAEGGEGQEGAKDKGEAGEAGDEGGPAGAPEKYELTPPEGFEALDADMLTAAEPVLRDLNLSNEQAQKLVPLMGQAVQRATEQAQQALTDGAAAQRKEWAEQFEADPEIGGANRKATEAAAARAFDHYGIKPGEGVRKLLDESGLGNHPDLIRFVARVGADLAEGSFERGSEVRAEKPAEAKLYGEEFQPKK</sequence>
<reference evidence="2 3" key="1">
    <citation type="submission" date="2018-07" db="EMBL/GenBank/DDBJ databases">
        <title>Genomic and Epidemiologic Investigation of an Indolent Hospital Outbreak.</title>
        <authorList>
            <person name="Johnson R.C."/>
            <person name="Deming C."/>
            <person name="Conlan S."/>
            <person name="Zellmer C.J."/>
            <person name="Michelin A.V."/>
            <person name="Lee-Lin S."/>
            <person name="Thomas P.J."/>
            <person name="Park M."/>
            <person name="Weingarten R.A."/>
            <person name="Less J."/>
            <person name="Dekker J.P."/>
            <person name="Frank K.M."/>
            <person name="Musser K.A."/>
            <person name="Mcquiston J.R."/>
            <person name="Henderson D.K."/>
            <person name="Lau A.F."/>
            <person name="Palmore T.N."/>
            <person name="Segre J.A."/>
        </authorList>
    </citation>
    <scope>NUCLEOTIDE SEQUENCE [LARGE SCALE GENOMIC DNA]</scope>
    <source>
        <strain evidence="2 3">SK-CDC1_0717</strain>
    </source>
</reference>
<feature type="compositionally biased region" description="Gly residues" evidence="1">
    <location>
        <begin position="20"/>
        <end position="51"/>
    </location>
</feature>
<proteinExistence type="predicted"/>
<feature type="region of interest" description="Disordered" evidence="1">
    <location>
        <begin position="232"/>
        <end position="258"/>
    </location>
</feature>
<feature type="compositionally biased region" description="Gly residues" evidence="1">
    <location>
        <begin position="61"/>
        <end position="74"/>
    </location>
</feature>
<gene>
    <name evidence="2" type="ORF">DAH66_12700</name>
</gene>
<protein>
    <submittedName>
        <fullName evidence="2">Peptidase</fullName>
    </submittedName>
</protein>
<dbReference type="EMBL" id="QQYZ01000011">
    <property type="protein sequence ID" value="RSY83122.1"/>
    <property type="molecule type" value="Genomic_DNA"/>
</dbReference>
<evidence type="ECO:0000256" key="1">
    <source>
        <dbReference type="SAM" id="MobiDB-lite"/>
    </source>
</evidence>
<name>A0A430G2C4_9SPHN</name>
<dbReference type="Proteomes" id="UP000287746">
    <property type="component" value="Unassembled WGS sequence"/>
</dbReference>
<organism evidence="2 3">
    <name type="scientific">Sphingomonas koreensis</name>
    <dbReference type="NCBI Taxonomy" id="93064"/>
    <lineage>
        <taxon>Bacteria</taxon>
        <taxon>Pseudomonadati</taxon>
        <taxon>Pseudomonadota</taxon>
        <taxon>Alphaproteobacteria</taxon>
        <taxon>Sphingomonadales</taxon>
        <taxon>Sphingomonadaceae</taxon>
        <taxon>Sphingomonas</taxon>
    </lineage>
</organism>
<dbReference type="RefSeq" id="WP_126004695.1">
    <property type="nucleotide sequence ID" value="NZ_QQYZ01000011.1"/>
</dbReference>
<evidence type="ECO:0000313" key="3">
    <source>
        <dbReference type="Proteomes" id="UP000287746"/>
    </source>
</evidence>
<evidence type="ECO:0000313" key="2">
    <source>
        <dbReference type="EMBL" id="RSY83122.1"/>
    </source>
</evidence>